<evidence type="ECO:0000313" key="2">
    <source>
        <dbReference type="EMBL" id="AKA36061.1"/>
    </source>
</evidence>
<dbReference type="EMBL" id="CP011071">
    <property type="protein sequence ID" value="AKA36061.1"/>
    <property type="molecule type" value="Genomic_DNA"/>
</dbReference>
<proteinExistence type="predicted"/>
<dbReference type="InterPro" id="IPR038740">
    <property type="entry name" value="BioF2-like_GNAT_dom"/>
</dbReference>
<dbReference type="HOGENOM" id="CLU_054565_0_0_10"/>
<dbReference type="STRING" id="516051.VC82_2486"/>
<dbReference type="RefSeq" id="WP_045802641.1">
    <property type="nucleotide sequence ID" value="NZ_CP011071.1"/>
</dbReference>
<dbReference type="Gene3D" id="3.40.630.30">
    <property type="match status" value="1"/>
</dbReference>
<keyword evidence="3" id="KW-1185">Reference proteome</keyword>
<protein>
    <recommendedName>
        <fullName evidence="1">BioF2-like acetyltransferase domain-containing protein</fullName>
    </recommendedName>
</protein>
<reference evidence="2 3" key="1">
    <citation type="submission" date="2015-03" db="EMBL/GenBank/DDBJ databases">
        <title>Complete genome sequence of Muricauda lutaonensis CC-HSB-11T, isolated from a coastal hot spring.</title>
        <authorList>
            <person name="Kim K.M."/>
        </authorList>
    </citation>
    <scope>NUCLEOTIDE SEQUENCE [LARGE SCALE GENOMIC DNA]</scope>
    <source>
        <strain evidence="2 3">CC-HSB-11</strain>
    </source>
</reference>
<name>A0A0D5YVY5_9FLAO</name>
<accession>A0A0D5YVY5</accession>
<evidence type="ECO:0000259" key="1">
    <source>
        <dbReference type="Pfam" id="PF13480"/>
    </source>
</evidence>
<dbReference type="AlphaFoldDB" id="A0A0D5YVY5"/>
<dbReference type="InterPro" id="IPR016181">
    <property type="entry name" value="Acyl_CoA_acyltransferase"/>
</dbReference>
<sequence length="402" mass="48499">MNGSHHNIEKRLHFGSDLLQKDRLHLFYESVFDRETDRELVQIEHTMTSVHLKGVFQIDDVPEYLNTTLRRDLADLRIKEVNTYEGSLINLTRFRNFEDYMNNVLSSQRRATLRRCEKRLQLCIRPVYKMYFGQIDKPEYDKIFKACHQMLLRRHQQKNTYWEELEFWQQRYDSLYRSILQKKASIFTIYHNERPIAIYVNSTHGHILDIDVIAYDIDYSKFKLGFIALTSVIQWAFENNFRLVDMSKGDFYYKERFRTGNYIFKKQLIYDAADIRSAIRANLTLWKLSLTYKLLPIFKMLKINKLYRSFVRNKKKSLFKNVQVHSPKFRIEKRDKIPSVESLIKINIDDGKYSFLREKFFDFLFLNFEFDKDVSVYHSRKNSADYYFMGKETAQKLTIITS</sequence>
<dbReference type="KEGG" id="mlt:VC82_2486"/>
<dbReference type="Proteomes" id="UP000032726">
    <property type="component" value="Chromosome"/>
</dbReference>
<dbReference type="Pfam" id="PF13480">
    <property type="entry name" value="Acetyltransf_6"/>
    <property type="match status" value="1"/>
</dbReference>
<feature type="domain" description="BioF2-like acetyltransferase" evidence="1">
    <location>
        <begin position="108"/>
        <end position="255"/>
    </location>
</feature>
<evidence type="ECO:0000313" key="3">
    <source>
        <dbReference type="Proteomes" id="UP000032726"/>
    </source>
</evidence>
<dbReference type="OrthoDB" id="1426896at2"/>
<dbReference type="SUPFAM" id="SSF55729">
    <property type="entry name" value="Acyl-CoA N-acyltransferases (Nat)"/>
    <property type="match status" value="1"/>
</dbReference>
<organism evidence="2 3">
    <name type="scientific">Flagellimonas lutaonensis</name>
    <dbReference type="NCBI Taxonomy" id="516051"/>
    <lineage>
        <taxon>Bacteria</taxon>
        <taxon>Pseudomonadati</taxon>
        <taxon>Bacteroidota</taxon>
        <taxon>Flavobacteriia</taxon>
        <taxon>Flavobacteriales</taxon>
        <taxon>Flavobacteriaceae</taxon>
        <taxon>Flagellimonas</taxon>
    </lineage>
</organism>
<gene>
    <name evidence="2" type="ORF">VC82_2486</name>
</gene>